<dbReference type="EMBL" id="PKTG01000127">
    <property type="protein sequence ID" value="PLX15891.1"/>
    <property type="molecule type" value="Genomic_DNA"/>
</dbReference>
<name>A0A2N5ZB36_MUIH1</name>
<evidence type="ECO:0000256" key="1">
    <source>
        <dbReference type="SAM" id="MobiDB-lite"/>
    </source>
</evidence>
<dbReference type="Pfam" id="PF16258">
    <property type="entry name" value="DUF4912"/>
    <property type="match status" value="1"/>
</dbReference>
<dbReference type="AlphaFoldDB" id="A0A2N5ZB36"/>
<gene>
    <name evidence="2" type="ORF">C0601_11930</name>
</gene>
<evidence type="ECO:0000313" key="3">
    <source>
        <dbReference type="Proteomes" id="UP000234857"/>
    </source>
</evidence>
<feature type="non-terminal residue" evidence="2">
    <location>
        <position position="176"/>
    </location>
</feature>
<dbReference type="InterPro" id="IPR032585">
    <property type="entry name" value="DUF4912"/>
</dbReference>
<feature type="region of interest" description="Disordered" evidence="1">
    <location>
        <begin position="1"/>
        <end position="25"/>
    </location>
</feature>
<comment type="caution">
    <text evidence="2">The sequence shown here is derived from an EMBL/GenBank/DDBJ whole genome shotgun (WGS) entry which is preliminary data.</text>
</comment>
<feature type="compositionally biased region" description="Basic and acidic residues" evidence="1">
    <location>
        <begin position="15"/>
        <end position="25"/>
    </location>
</feature>
<protein>
    <submittedName>
        <fullName evidence="2">DUF4912 domain-containing protein</fullName>
    </submittedName>
</protein>
<proteinExistence type="predicted"/>
<dbReference type="Proteomes" id="UP000234857">
    <property type="component" value="Unassembled WGS sequence"/>
</dbReference>
<sequence length="176" mass="19939">MENKEFLGSSNVGNAERKQAQEPDLPKEYGDTKIIALVRDPLWIHTYWEINSRKIEDLKGMLGNEYESASLVLRVHEVTGLDFNGENSRSYFDINVDKQARSWYINVGNPDNEFVVDLGMMTSSGQFILIARSNRIKTPRADASQNIDEKWMLVEEHYSKIFEMSGGGKTGKGSAD</sequence>
<reference evidence="2 3" key="1">
    <citation type="submission" date="2017-11" db="EMBL/GenBank/DDBJ databases">
        <title>Genome-resolved metagenomics identifies genetic mobility, metabolic interactions, and unexpected diversity in perchlorate-reducing communities.</title>
        <authorList>
            <person name="Barnum T.P."/>
            <person name="Figueroa I.A."/>
            <person name="Carlstrom C.I."/>
            <person name="Lucas L.N."/>
            <person name="Engelbrektson A.L."/>
            <person name="Coates J.D."/>
        </authorList>
    </citation>
    <scope>NUCLEOTIDE SEQUENCE [LARGE SCALE GENOMIC DNA]</scope>
    <source>
        <strain evidence="2">BM706</strain>
    </source>
</reference>
<evidence type="ECO:0000313" key="2">
    <source>
        <dbReference type="EMBL" id="PLX15891.1"/>
    </source>
</evidence>
<organism evidence="2 3">
    <name type="scientific">Muiribacterium halophilum</name>
    <dbReference type="NCBI Taxonomy" id="2053465"/>
    <lineage>
        <taxon>Bacteria</taxon>
        <taxon>Candidatus Muiribacteriota</taxon>
        <taxon>Candidatus Muiribacteriia</taxon>
        <taxon>Candidatus Muiribacteriales</taxon>
        <taxon>Candidatus Muiribacteriaceae</taxon>
        <taxon>Candidatus Muiribacterium</taxon>
    </lineage>
</organism>
<accession>A0A2N5ZB36</accession>